<dbReference type="AlphaFoldDB" id="A0A7W1YGA1"/>
<evidence type="ECO:0000256" key="4">
    <source>
        <dbReference type="ARBA" id="ARBA00022842"/>
    </source>
</evidence>
<dbReference type="Proteomes" id="UP000548787">
    <property type="component" value="Unassembled WGS sequence"/>
</dbReference>
<dbReference type="RefSeq" id="WP_181676579.1">
    <property type="nucleotide sequence ID" value="NZ_JABJVM010000007.1"/>
</dbReference>
<evidence type="ECO:0000313" key="7">
    <source>
        <dbReference type="Proteomes" id="UP000548787"/>
    </source>
</evidence>
<accession>A0A7W1YGA1</accession>
<dbReference type="InterPro" id="IPR006879">
    <property type="entry name" value="YdjC-like"/>
</dbReference>
<evidence type="ECO:0000313" key="6">
    <source>
        <dbReference type="EMBL" id="MBA3926418.1"/>
    </source>
</evidence>
<keyword evidence="2" id="KW-0479">Metal-binding</keyword>
<dbReference type="PANTHER" id="PTHR31609">
    <property type="entry name" value="YDJC DEACETYLASE FAMILY MEMBER"/>
    <property type="match status" value="1"/>
</dbReference>
<protein>
    <submittedName>
        <fullName evidence="6">ChbG/HpnK family deacetylase</fullName>
    </submittedName>
</protein>
<comment type="cofactor">
    <cofactor evidence="1">
        <name>Mg(2+)</name>
        <dbReference type="ChEBI" id="CHEBI:18420"/>
    </cofactor>
</comment>
<dbReference type="GO" id="GO:0046872">
    <property type="term" value="F:metal ion binding"/>
    <property type="evidence" value="ECO:0007669"/>
    <property type="project" value="UniProtKB-KW"/>
</dbReference>
<comment type="caution">
    <text evidence="6">The sequence shown here is derived from an EMBL/GenBank/DDBJ whole genome shotgun (WGS) entry which is preliminary data.</text>
</comment>
<sequence length="266" mass="29673">MQKIIINADDFGMSKGINYGVMEAYLNGVVSSTLLMPNLEAAEHAVKLAKAACPDLFIGQHTNFLLGKPCSDPAKIPSMVDKNGAFHRSAYYRSGKGHFVYDEVRVETIAQMERFKELLGHFPEHIDCHAVGDEVVDRAFYDIALEYGIHTTLKYSGDKVWPSLAGYMETGLLLEVNGLPFIENGTLVENFLRDDFGLLRQDSEKVIEMHFDAGFLDQFVLDNSSMTTPRCRELATLCDSRVRDWFDANGLERIDFGDLKLGGSSG</sequence>
<name>A0A7W1YGA1_9LIST</name>
<proteinExistence type="predicted"/>
<keyword evidence="4" id="KW-0460">Magnesium</keyword>
<dbReference type="Gene3D" id="3.20.20.370">
    <property type="entry name" value="Glycoside hydrolase/deacetylase"/>
    <property type="match status" value="1"/>
</dbReference>
<gene>
    <name evidence="6" type="ORF">HPK16_08690</name>
</gene>
<evidence type="ECO:0000256" key="5">
    <source>
        <dbReference type="ARBA" id="ARBA00023277"/>
    </source>
</evidence>
<dbReference type="GO" id="GO:0019213">
    <property type="term" value="F:deacetylase activity"/>
    <property type="evidence" value="ECO:0007669"/>
    <property type="project" value="TreeGrafter"/>
</dbReference>
<reference evidence="6 7" key="2">
    <citation type="submission" date="2020-08" db="EMBL/GenBank/DDBJ databases">
        <title>Listeria ohnekaius sp. nov. and Listeria portnoyii sp. nov. isolated from non-agricultural and natural environments.</title>
        <authorList>
            <person name="Weller D."/>
            <person name="Belias A.M."/>
            <person name="Liao J."/>
            <person name="Guo S."/>
            <person name="Orsi R.H."/>
            <person name="Wiedmann M."/>
        </authorList>
    </citation>
    <scope>NUCLEOTIDE SEQUENCE [LARGE SCALE GENOMIC DNA]</scope>
    <source>
        <strain evidence="6 7">FSL W9-0585</strain>
    </source>
</reference>
<keyword evidence="5" id="KW-0119">Carbohydrate metabolism</keyword>
<dbReference type="SUPFAM" id="SSF88713">
    <property type="entry name" value="Glycoside hydrolase/deacetylase"/>
    <property type="match status" value="1"/>
</dbReference>
<organism evidence="6 7">
    <name type="scientific">Listeria rustica</name>
    <dbReference type="NCBI Taxonomy" id="2713503"/>
    <lineage>
        <taxon>Bacteria</taxon>
        <taxon>Bacillati</taxon>
        <taxon>Bacillota</taxon>
        <taxon>Bacilli</taxon>
        <taxon>Bacillales</taxon>
        <taxon>Listeriaceae</taxon>
        <taxon>Listeria</taxon>
    </lineage>
</organism>
<dbReference type="PANTHER" id="PTHR31609:SF1">
    <property type="entry name" value="CARBOHYDRATE DEACETYLASE"/>
    <property type="match status" value="1"/>
</dbReference>
<dbReference type="GO" id="GO:0005975">
    <property type="term" value="P:carbohydrate metabolic process"/>
    <property type="evidence" value="ECO:0007669"/>
    <property type="project" value="InterPro"/>
</dbReference>
<evidence type="ECO:0000256" key="3">
    <source>
        <dbReference type="ARBA" id="ARBA00022801"/>
    </source>
</evidence>
<evidence type="ECO:0000256" key="2">
    <source>
        <dbReference type="ARBA" id="ARBA00022723"/>
    </source>
</evidence>
<dbReference type="GO" id="GO:0016787">
    <property type="term" value="F:hydrolase activity"/>
    <property type="evidence" value="ECO:0007669"/>
    <property type="project" value="UniProtKB-KW"/>
</dbReference>
<dbReference type="Pfam" id="PF04794">
    <property type="entry name" value="YdjC"/>
    <property type="match status" value="1"/>
</dbReference>
<dbReference type="InterPro" id="IPR011330">
    <property type="entry name" value="Glyco_hydro/deAcase_b/a-brl"/>
</dbReference>
<dbReference type="EMBL" id="JABJVM010000007">
    <property type="protein sequence ID" value="MBA3926418.1"/>
    <property type="molecule type" value="Genomic_DNA"/>
</dbReference>
<reference evidence="6 7" key="1">
    <citation type="submission" date="2020-05" db="EMBL/GenBank/DDBJ databases">
        <authorList>
            <person name="Carlin C.R."/>
        </authorList>
    </citation>
    <scope>NUCLEOTIDE SEQUENCE [LARGE SCALE GENOMIC DNA]</scope>
    <source>
        <strain evidence="6 7">FSL W9-0585</strain>
    </source>
</reference>
<evidence type="ECO:0000256" key="1">
    <source>
        <dbReference type="ARBA" id="ARBA00001946"/>
    </source>
</evidence>
<keyword evidence="3" id="KW-0378">Hydrolase</keyword>
<keyword evidence="7" id="KW-1185">Reference proteome</keyword>